<dbReference type="GO" id="GO:0051083">
    <property type="term" value="P:'de novo' cotranslational protein folding"/>
    <property type="evidence" value="ECO:0007669"/>
    <property type="project" value="TreeGrafter"/>
</dbReference>
<gene>
    <name evidence="2" type="ORF">AV274_4908</name>
</gene>
<dbReference type="InterPro" id="IPR051970">
    <property type="entry name" value="TEL2_Regulation"/>
</dbReference>
<protein>
    <recommendedName>
        <fullName evidence="4">Telomere length regulation protein conserved domain-containing protein</fullName>
    </recommendedName>
</protein>
<evidence type="ECO:0000313" key="3">
    <source>
        <dbReference type="Proteomes" id="UP000078348"/>
    </source>
</evidence>
<feature type="region of interest" description="Disordered" evidence="1">
    <location>
        <begin position="509"/>
        <end position="534"/>
    </location>
</feature>
<evidence type="ECO:0000313" key="2">
    <source>
        <dbReference type="EMBL" id="OAO13406.1"/>
    </source>
</evidence>
<comment type="caution">
    <text evidence="2">The sequence shown here is derived from an EMBL/GenBank/DDBJ whole genome shotgun (WGS) entry which is preliminary data.</text>
</comment>
<dbReference type="PANTHER" id="PTHR15830">
    <property type="entry name" value="TELOMERE LENGTH REGULATION PROTEIN TEL2 FAMILY MEMBER"/>
    <property type="match status" value="1"/>
</dbReference>
<proteinExistence type="predicted"/>
<feature type="compositionally biased region" description="Acidic residues" evidence="1">
    <location>
        <begin position="512"/>
        <end position="521"/>
    </location>
</feature>
<evidence type="ECO:0008006" key="4">
    <source>
        <dbReference type="Google" id="ProtNLM"/>
    </source>
</evidence>
<name>A0A196SAQ1_BLAHN</name>
<dbReference type="PANTHER" id="PTHR15830:SF10">
    <property type="entry name" value="TELOMERE LENGTH REGULATION PROTEIN TEL2 HOMOLOG"/>
    <property type="match status" value="1"/>
</dbReference>
<reference evidence="2 3" key="1">
    <citation type="submission" date="2016-05" db="EMBL/GenBank/DDBJ databases">
        <title>Nuclear genome of Blastocystis sp. subtype 1 NandII.</title>
        <authorList>
            <person name="Gentekaki E."/>
            <person name="Curtis B."/>
            <person name="Stairs C."/>
            <person name="Eme L."/>
            <person name="Herman E."/>
            <person name="Klimes V."/>
            <person name="Arias M.C."/>
            <person name="Elias M."/>
            <person name="Hilliou F."/>
            <person name="Klute M."/>
            <person name="Malik S.-B."/>
            <person name="Pightling A."/>
            <person name="Rachubinski R."/>
            <person name="Salas D."/>
            <person name="Schlacht A."/>
            <person name="Suga H."/>
            <person name="Archibald J."/>
            <person name="Ball S.G."/>
            <person name="Clark G."/>
            <person name="Dacks J."/>
            <person name="Van Der Giezen M."/>
            <person name="Tsaousis A."/>
            <person name="Roger A."/>
        </authorList>
    </citation>
    <scope>NUCLEOTIDE SEQUENCE [LARGE SCALE GENOMIC DNA]</scope>
    <source>
        <strain evidence="3">ATCC 50177 / NandII</strain>
    </source>
</reference>
<dbReference type="Proteomes" id="UP000078348">
    <property type="component" value="Unassembled WGS sequence"/>
</dbReference>
<evidence type="ECO:0000256" key="1">
    <source>
        <dbReference type="SAM" id="MobiDB-lite"/>
    </source>
</evidence>
<dbReference type="AlphaFoldDB" id="A0A196SAQ1"/>
<dbReference type="EMBL" id="LXWW01000404">
    <property type="protein sequence ID" value="OAO13406.1"/>
    <property type="molecule type" value="Genomic_DNA"/>
</dbReference>
<keyword evidence="3" id="KW-1185">Reference proteome</keyword>
<organism evidence="2 3">
    <name type="scientific">Blastocystis sp. subtype 1 (strain ATCC 50177 / NandII)</name>
    <dbReference type="NCBI Taxonomy" id="478820"/>
    <lineage>
        <taxon>Eukaryota</taxon>
        <taxon>Sar</taxon>
        <taxon>Stramenopiles</taxon>
        <taxon>Bigyra</taxon>
        <taxon>Opalozoa</taxon>
        <taxon>Opalinata</taxon>
        <taxon>Blastocystidae</taxon>
        <taxon>Blastocystis</taxon>
    </lineage>
</organism>
<accession>A0A196SAQ1</accession>
<dbReference type="GO" id="GO:0005829">
    <property type="term" value="C:cytosol"/>
    <property type="evidence" value="ECO:0007669"/>
    <property type="project" value="TreeGrafter"/>
</dbReference>
<sequence length="926" mass="103698">MGTKWGWVRYAIISFIRFSICALFPKAASSSFRDIHDFQSERRGHPHTPQTFVFKRAIAHSFAFGTMTTLKQKAFVQLTEWKEKLLALSSAPSTPFSTICEEYNDAFLSLFSSVLPESLAFMTDEEKEVYVYGFICHPALLSSFPFSCLMTVIQSKLAVPSQKDLSPMYIHMLKRLLSQRANAIIEEITSAQHSTGVEQILQSEHNADVANALLHTPDIICNALSSSPAFFLPSTFYRWLAGKLLRVFLGFPEDRDASLYATLVARYCLLGLTRTLSASLYDLLLLLDRKKEPSREDRLLLLDRASILRSLRQFVGFLPELRFGEFVSEVLSLHFAAEPPVRFALLHTLLFSSLSPAQAQRLASVIVRVEFPLAPLLSFLRSLYAVDTRSTAAYTSLLSYTVLSSLFTALASSSFAQHFASSHQLYLASLSFCCVHSSLLFLSFAPPNTNPLLTALMQAISNRLGEGTEPFRQRIIGMAKEVAVLIQPESHYDWPTTDLSELVAICDRKEEETETPAEEASELPPVSCPDEERPKESLILGVDEKKPKQSSIMDMDEEIDVFAEEQAYLERAFLPETEDSSAIPENEVISEDEDDEFLPYDLTEPTTHVALNKEYHFLQEPLPDFADEDAAVRLHAWKSLQRLSVEQGEAAAAEDVAAVLRVVLAFEEMQGDEAFWEEFQTLVATLLFLRSEAGMACVLEFVKKNGRSNLTVVKCAALLQAIQAAVRMLARGRLDAKEEPPPAAQPPVVLTGAVEEDGLLRVANTKYRPSFYRSKLAAQEKASEPQRAPGEPINRFTENARFFLRPLVAWALRVPPRHETSIAFLLATLAVVCSGAVLAAEVDATYRDLCAVMLRYRFHRNVAIRRAVLELFLALTKYSGSLCVDAQCAEFQSRERVRAWMESIGYNDTDDICRAFASSILQQLKE</sequence>
<dbReference type="GO" id="GO:0042162">
    <property type="term" value="F:telomeric DNA binding"/>
    <property type="evidence" value="ECO:0007669"/>
    <property type="project" value="TreeGrafter"/>
</dbReference>
<dbReference type="GO" id="GO:0051879">
    <property type="term" value="F:Hsp90 protein binding"/>
    <property type="evidence" value="ECO:0007669"/>
    <property type="project" value="TreeGrafter"/>
</dbReference>